<gene>
    <name evidence="3" type="ORF">PR001_g10576</name>
    <name evidence="2" type="ORF">PR002_g10891</name>
    <name evidence="4" type="ORF">PR003_g10868</name>
</gene>
<evidence type="ECO:0000313" key="4">
    <source>
        <dbReference type="EMBL" id="KAE9339739.1"/>
    </source>
</evidence>
<evidence type="ECO:0000313" key="7">
    <source>
        <dbReference type="Proteomes" id="UP000435112"/>
    </source>
</evidence>
<dbReference type="Proteomes" id="UP000429607">
    <property type="component" value="Unassembled WGS sequence"/>
</dbReference>
<feature type="chain" id="PRO_5033522302" description="RxLR effector protein" evidence="1">
    <location>
        <begin position="26"/>
        <end position="69"/>
    </location>
</feature>
<keyword evidence="6" id="KW-1185">Reference proteome</keyword>
<dbReference type="Proteomes" id="UP000435112">
    <property type="component" value="Unassembled WGS sequence"/>
</dbReference>
<evidence type="ECO:0008006" key="8">
    <source>
        <dbReference type="Google" id="ProtNLM"/>
    </source>
</evidence>
<dbReference type="OrthoDB" id="99887at2759"/>
<dbReference type="EMBL" id="QXFT01000606">
    <property type="protein sequence ID" value="KAE9339739.1"/>
    <property type="molecule type" value="Genomic_DNA"/>
</dbReference>
<evidence type="ECO:0000313" key="2">
    <source>
        <dbReference type="EMBL" id="KAE9026560.1"/>
    </source>
</evidence>
<dbReference type="EMBL" id="QXFU01000633">
    <property type="protein sequence ID" value="KAE9026560.1"/>
    <property type="molecule type" value="Genomic_DNA"/>
</dbReference>
<keyword evidence="1" id="KW-0732">Signal</keyword>
<organism evidence="3 5">
    <name type="scientific">Phytophthora rubi</name>
    <dbReference type="NCBI Taxonomy" id="129364"/>
    <lineage>
        <taxon>Eukaryota</taxon>
        <taxon>Sar</taxon>
        <taxon>Stramenopiles</taxon>
        <taxon>Oomycota</taxon>
        <taxon>Peronosporomycetes</taxon>
        <taxon>Peronosporales</taxon>
        <taxon>Peronosporaceae</taxon>
        <taxon>Phytophthora</taxon>
    </lineage>
</organism>
<evidence type="ECO:0000256" key="1">
    <source>
        <dbReference type="SAM" id="SignalP"/>
    </source>
</evidence>
<proteinExistence type="predicted"/>
<dbReference type="AlphaFoldDB" id="A0A6A3MSY6"/>
<evidence type="ECO:0000313" key="5">
    <source>
        <dbReference type="Proteomes" id="UP000429607"/>
    </source>
</evidence>
<comment type="caution">
    <text evidence="3">The sequence shown here is derived from an EMBL/GenBank/DDBJ whole genome shotgun (WGS) entry which is preliminary data.</text>
</comment>
<dbReference type="EMBL" id="QXFV01000625">
    <property type="protein sequence ID" value="KAE9032516.1"/>
    <property type="molecule type" value="Genomic_DNA"/>
</dbReference>
<reference evidence="5 7" key="1">
    <citation type="submission" date="2018-09" db="EMBL/GenBank/DDBJ databases">
        <title>Genomic investigation of the strawberry pathogen Phytophthora fragariae indicates pathogenicity is determined by transcriptional variation in three key races.</title>
        <authorList>
            <person name="Adams T.M."/>
            <person name="Armitage A.D."/>
            <person name="Sobczyk M.K."/>
            <person name="Bates H.J."/>
            <person name="Dunwell J.M."/>
            <person name="Nellist C.F."/>
            <person name="Harrison R.J."/>
        </authorList>
    </citation>
    <scope>NUCLEOTIDE SEQUENCE [LARGE SCALE GENOMIC DNA]</scope>
    <source>
        <strain evidence="3 5">SCRP249</strain>
        <strain evidence="2 7">SCRP324</strain>
        <strain evidence="4 6">SCRP333</strain>
    </source>
</reference>
<dbReference type="Proteomes" id="UP000434957">
    <property type="component" value="Unassembled WGS sequence"/>
</dbReference>
<feature type="signal peptide" evidence="1">
    <location>
        <begin position="1"/>
        <end position="25"/>
    </location>
</feature>
<name>A0A6A3MSY6_9STRA</name>
<accession>A0A6A3MSY6</accession>
<evidence type="ECO:0000313" key="3">
    <source>
        <dbReference type="EMBL" id="KAE9032516.1"/>
    </source>
</evidence>
<evidence type="ECO:0000313" key="6">
    <source>
        <dbReference type="Proteomes" id="UP000434957"/>
    </source>
</evidence>
<protein>
    <recommendedName>
        <fullName evidence="8">RxLR effector protein</fullName>
    </recommendedName>
</protein>
<sequence>MNFSQRVMLLMVLVVVTSSMWSTEAGGPPPLSARYDDFRLRMLQQRLAKQAAYEKRERDFFSGDRRKRH</sequence>